<protein>
    <recommendedName>
        <fullName evidence="6">Tim44-like domain-containing protein</fullName>
    </recommendedName>
</protein>
<evidence type="ECO:0000313" key="4">
    <source>
        <dbReference type="EMBL" id="KAL2042921.1"/>
    </source>
</evidence>
<dbReference type="InterPro" id="IPR024621">
    <property type="entry name" value="Mba1"/>
</dbReference>
<keyword evidence="5" id="KW-1185">Reference proteome</keyword>
<evidence type="ECO:0008006" key="6">
    <source>
        <dbReference type="Google" id="ProtNLM"/>
    </source>
</evidence>
<name>A0ABR4ADL8_9LECA</name>
<dbReference type="Pfam" id="PF07961">
    <property type="entry name" value="MBA1"/>
    <property type="match status" value="1"/>
</dbReference>
<evidence type="ECO:0000256" key="3">
    <source>
        <dbReference type="ARBA" id="ARBA00023128"/>
    </source>
</evidence>
<comment type="caution">
    <text evidence="4">The sequence shown here is derived from an EMBL/GenBank/DDBJ whole genome shotgun (WGS) entry which is preliminary data.</text>
</comment>
<dbReference type="EMBL" id="JBEFKJ010000012">
    <property type="protein sequence ID" value="KAL2042921.1"/>
    <property type="molecule type" value="Genomic_DNA"/>
</dbReference>
<reference evidence="4 5" key="1">
    <citation type="submission" date="2024-09" db="EMBL/GenBank/DDBJ databases">
        <title>Rethinking Asexuality: The Enigmatic Case of Functional Sexual Genes in Lepraria (Stereocaulaceae).</title>
        <authorList>
            <person name="Doellman M."/>
            <person name="Sun Y."/>
            <person name="Barcenas-Pena A."/>
            <person name="Lumbsch H.T."/>
            <person name="Grewe F."/>
        </authorList>
    </citation>
    <scope>NUCLEOTIDE SEQUENCE [LARGE SCALE GENOMIC DNA]</scope>
    <source>
        <strain evidence="4 5">Mercado 3170</strain>
    </source>
</reference>
<dbReference type="Proteomes" id="UP001590950">
    <property type="component" value="Unassembled WGS sequence"/>
</dbReference>
<proteinExistence type="predicted"/>
<evidence type="ECO:0000256" key="1">
    <source>
        <dbReference type="ARBA" id="ARBA00004173"/>
    </source>
</evidence>
<dbReference type="Gene3D" id="3.10.450.240">
    <property type="match status" value="1"/>
</dbReference>
<comment type="subcellular location">
    <subcellularLocation>
        <location evidence="1">Mitochondrion</location>
    </subcellularLocation>
</comment>
<dbReference type="InterPro" id="IPR051975">
    <property type="entry name" value="mtLSU_mL45"/>
</dbReference>
<dbReference type="PANTHER" id="PTHR28554:SF1">
    <property type="entry name" value="LARGE RIBOSOMAL SUBUNIT PROTEIN ML45"/>
    <property type="match status" value="1"/>
</dbReference>
<gene>
    <name evidence="4" type="ORF">N7G274_003979</name>
</gene>
<keyword evidence="3" id="KW-0496">Mitochondrion</keyword>
<organism evidence="4 5">
    <name type="scientific">Stereocaulon virgatum</name>
    <dbReference type="NCBI Taxonomy" id="373712"/>
    <lineage>
        <taxon>Eukaryota</taxon>
        <taxon>Fungi</taxon>
        <taxon>Dikarya</taxon>
        <taxon>Ascomycota</taxon>
        <taxon>Pezizomycotina</taxon>
        <taxon>Lecanoromycetes</taxon>
        <taxon>OSLEUM clade</taxon>
        <taxon>Lecanoromycetidae</taxon>
        <taxon>Lecanorales</taxon>
        <taxon>Lecanorineae</taxon>
        <taxon>Stereocaulaceae</taxon>
        <taxon>Stereocaulon</taxon>
    </lineage>
</organism>
<evidence type="ECO:0000313" key="5">
    <source>
        <dbReference type="Proteomes" id="UP001590950"/>
    </source>
</evidence>
<dbReference type="PANTHER" id="PTHR28554">
    <property type="entry name" value="39S RIBOSOMAL PROTEIN L45, MITOCHONDRIAL"/>
    <property type="match status" value="1"/>
</dbReference>
<accession>A0ABR4ADL8</accession>
<sequence>MTLQQPPRWRPLMPFLYPRRRTWPVRSLHLQPSSQRNAVQKSMAVQRQEAQNKAANTTNKDNIVRGDLGLLPGTFVRPTRAKRPSILRETRKRMDLEWHWAKQKWASISGMIFYKFFSKKGKPRPKLDRRKIGPMAQVMYEKMYIALADGDIESIKSTCLDGITTSLRRRINSRRPDEKLVWTLQRYIGRPRIVSTRIVRLPDMDASALYQVVVQIRSLQSLRSILKGHNGSQETVMKDSNDRQHEVLEYLVMQKMMLNGNESSWKIWGMTEETRSRELSYGGRWKSKAGSPAIAK</sequence>
<evidence type="ECO:0000256" key="2">
    <source>
        <dbReference type="ARBA" id="ARBA00022946"/>
    </source>
</evidence>
<keyword evidence="2" id="KW-0809">Transit peptide</keyword>